<dbReference type="GO" id="GO:0006612">
    <property type="term" value="P:protein targeting to membrane"/>
    <property type="evidence" value="ECO:0007669"/>
    <property type="project" value="TreeGrafter"/>
</dbReference>
<dbReference type="InterPro" id="IPR051371">
    <property type="entry name" value="Ras_palmitoyltransferase"/>
</dbReference>
<evidence type="ECO:0000313" key="9">
    <source>
        <dbReference type="EMBL" id="OBR13936.1"/>
    </source>
</evidence>
<keyword evidence="5" id="KW-0256">Endoplasmic reticulum</keyword>
<dbReference type="PANTHER" id="PTHR13254">
    <property type="entry name" value="GOLGI AUTOANTIGEN, GOLGIN SUBFAMILY A, 7"/>
    <property type="match status" value="1"/>
</dbReference>
<proteinExistence type="inferred from homology"/>
<organism evidence="9 10">
    <name type="scientific">Colletotrichum higginsianum (strain IMI 349063)</name>
    <name type="common">Crucifer anthracnose fungus</name>
    <dbReference type="NCBI Taxonomy" id="759273"/>
    <lineage>
        <taxon>Eukaryota</taxon>
        <taxon>Fungi</taxon>
        <taxon>Dikarya</taxon>
        <taxon>Ascomycota</taxon>
        <taxon>Pezizomycotina</taxon>
        <taxon>Sordariomycetes</taxon>
        <taxon>Hypocreomycetidae</taxon>
        <taxon>Glomerellales</taxon>
        <taxon>Glomerellaceae</taxon>
        <taxon>Colletotrichum</taxon>
        <taxon>Colletotrichum destructivum species complex</taxon>
    </lineage>
</organism>
<evidence type="ECO:0000256" key="1">
    <source>
        <dbReference type="ARBA" id="ARBA00004406"/>
    </source>
</evidence>
<evidence type="ECO:0000256" key="3">
    <source>
        <dbReference type="ARBA" id="ARBA00011396"/>
    </source>
</evidence>
<dbReference type="VEuPathDB" id="FungiDB:CH63R_02662"/>
<evidence type="ECO:0000313" key="10">
    <source>
        <dbReference type="Proteomes" id="UP000092177"/>
    </source>
</evidence>
<evidence type="ECO:0000256" key="2">
    <source>
        <dbReference type="ARBA" id="ARBA00007732"/>
    </source>
</evidence>
<feature type="domain" description="Golgin subfamily A member 7/ERF4" evidence="8">
    <location>
        <begin position="598"/>
        <end position="722"/>
    </location>
</feature>
<keyword evidence="6" id="KW-0472">Membrane</keyword>
<name>A0A1B7YPF6_COLHI</name>
<feature type="region of interest" description="Disordered" evidence="7">
    <location>
        <begin position="514"/>
        <end position="560"/>
    </location>
</feature>
<comment type="subcellular location">
    <subcellularLocation>
        <location evidence="1">Endoplasmic reticulum membrane</location>
        <topology evidence="1">Peripheral membrane protein</topology>
    </subcellularLocation>
</comment>
<dbReference type="InterPro" id="IPR019383">
    <property type="entry name" value="Golgin_A_7/ERF4"/>
</dbReference>
<evidence type="ECO:0000256" key="5">
    <source>
        <dbReference type="ARBA" id="ARBA00022824"/>
    </source>
</evidence>
<dbReference type="GO" id="GO:0005789">
    <property type="term" value="C:endoplasmic reticulum membrane"/>
    <property type="evidence" value="ECO:0007669"/>
    <property type="project" value="UniProtKB-SubCell"/>
</dbReference>
<sequence>MLGLSISAISIPPLNTFSTLLPSPACTSSLNRAHLFTNPYSLSPITNCNCACACIRTCACICTTTTSRPPAVVALRSKAARTTTSNTPGTTTTTTTASGRIAHARIEETTTVRAKTKAAVRATVVAASVSCCTCTTWASHFFVRVPTHHAANLIALLRDPALTLQRRISPSHIRVSPSSFSSSSSPAFSYSLRRRPPQPLFRFRPKTPLLPLKEALAISKSLARALLQTPLRRQVQFPTVPRRRPRGGLLRTILPTASHASSTSSSPATVDASVANTRLATLSQQPAYPGASPDLQLPVAAAAAALPQARSPSLLRQYDPKEYFLQSPFRNRAASSAARRLPHLSAARLWNPTNSTPRLPDKPVRKRRPSTPPPPAVPLSHPTLDPSSVDPSDPLGIGAGDYPLLTLPEQRQTRHSTSNRGSLQVDRTANAEHRISLPPSVRHSYDGRRSADPSPTFPDPDSGPADDKDGISVEPPADNRLTGLRKRGQSVSNPLVRDFAITLDINKGKGKAVMEQATESPGRGASKDLERGPDVLPRHSNVSAGDGIGSAISSSDSSIMGEELPPDLGEEWGPQHPCFPHLNPHVPLDSPEYHNTRIIRVRRDWLIEGDLAPTFSNLYPEILDPAGLSEQEFRRIIDKLNSELIPIFSPYNWRNVVDGLLGLVTGWLWDDLGFTGVKARLKRLERWIDQWNVEMEKTVGNEDSSMAPRIISLRKTGYMTLDIQIPDPEIAPAPSTPGGSRSENMPMEPPAAVTA</sequence>
<comment type="similarity">
    <text evidence="2">Belongs to the ERF4 family.</text>
</comment>
<dbReference type="PANTHER" id="PTHR13254:SF0">
    <property type="entry name" value="GOLGIN SUBFAMILY A MEMBER 7_ERF4 DOMAIN-CONTAINING PROTEIN"/>
    <property type="match status" value="1"/>
</dbReference>
<comment type="subunit">
    <text evidence="3">Interacts with ERF2.</text>
</comment>
<dbReference type="AlphaFoldDB" id="A0A1B7YPF6"/>
<reference evidence="10" key="1">
    <citation type="journal article" date="2017" name="BMC Genomics">
        <title>Gapless genome assembly of Colletotrichum higginsianum reveals chromosome structure and association of transposable elements with secondary metabolite gene clusters.</title>
        <authorList>
            <person name="Dallery J.-F."/>
            <person name="Lapalu N."/>
            <person name="Zampounis A."/>
            <person name="Pigne S."/>
            <person name="Luyten I."/>
            <person name="Amselem J."/>
            <person name="Wittenberg A.H.J."/>
            <person name="Zhou S."/>
            <person name="de Queiroz M.V."/>
            <person name="Robin G.P."/>
            <person name="Auger A."/>
            <person name="Hainaut M."/>
            <person name="Henrissat B."/>
            <person name="Kim K.-T."/>
            <person name="Lee Y.-H."/>
            <person name="Lespinet O."/>
            <person name="Schwartz D.C."/>
            <person name="Thon M.R."/>
            <person name="O'Connell R.J."/>
        </authorList>
    </citation>
    <scope>NUCLEOTIDE SEQUENCE [LARGE SCALE GENOMIC DNA]</scope>
    <source>
        <strain evidence="10">IMI 349063</strain>
    </source>
</reference>
<accession>A0A1B7YPF6</accession>
<dbReference type="EMBL" id="LTAN01000002">
    <property type="protein sequence ID" value="OBR13936.1"/>
    <property type="molecule type" value="Genomic_DNA"/>
</dbReference>
<dbReference type="GeneID" id="28861744"/>
<feature type="compositionally biased region" description="Low complexity" evidence="7">
    <location>
        <begin position="543"/>
        <end position="559"/>
    </location>
</feature>
<feature type="compositionally biased region" description="Polar residues" evidence="7">
    <location>
        <begin position="415"/>
        <end position="427"/>
    </location>
</feature>
<dbReference type="RefSeq" id="XP_018162453.1">
    <property type="nucleotide sequence ID" value="XM_018297637.1"/>
</dbReference>
<dbReference type="Proteomes" id="UP000092177">
    <property type="component" value="Chromosome 2"/>
</dbReference>
<feature type="region of interest" description="Disordered" evidence="7">
    <location>
        <begin position="727"/>
        <end position="755"/>
    </location>
</feature>
<evidence type="ECO:0000259" key="8">
    <source>
        <dbReference type="Pfam" id="PF10256"/>
    </source>
</evidence>
<comment type="caution">
    <text evidence="9">The sequence shown here is derived from an EMBL/GenBank/DDBJ whole genome shotgun (WGS) entry which is preliminary data.</text>
</comment>
<protein>
    <recommendedName>
        <fullName evidence="4">Ras modification protein ERF4</fullName>
    </recommendedName>
</protein>
<keyword evidence="10" id="KW-1185">Reference proteome</keyword>
<dbReference type="Pfam" id="PF10256">
    <property type="entry name" value="Erf4"/>
    <property type="match status" value="1"/>
</dbReference>
<feature type="region of interest" description="Disordered" evidence="7">
    <location>
        <begin position="347"/>
        <end position="489"/>
    </location>
</feature>
<evidence type="ECO:0000256" key="4">
    <source>
        <dbReference type="ARBA" id="ARBA00018463"/>
    </source>
</evidence>
<dbReference type="GO" id="GO:0031211">
    <property type="term" value="C:endoplasmic reticulum palmitoyltransferase complex"/>
    <property type="evidence" value="ECO:0007669"/>
    <property type="project" value="TreeGrafter"/>
</dbReference>
<feature type="compositionally biased region" description="Basic and acidic residues" evidence="7">
    <location>
        <begin position="525"/>
        <end position="537"/>
    </location>
</feature>
<evidence type="ECO:0000256" key="6">
    <source>
        <dbReference type="ARBA" id="ARBA00023136"/>
    </source>
</evidence>
<dbReference type="KEGG" id="chig:CH63R_02662"/>
<gene>
    <name evidence="9" type="ORF">CH63R_02662</name>
</gene>
<evidence type="ECO:0000256" key="7">
    <source>
        <dbReference type="SAM" id="MobiDB-lite"/>
    </source>
</evidence>
<dbReference type="OrthoDB" id="5377273at2759"/>